<feature type="compositionally biased region" description="Basic and acidic residues" evidence="1">
    <location>
        <begin position="109"/>
        <end position="136"/>
    </location>
</feature>
<proteinExistence type="predicted"/>
<feature type="region of interest" description="Disordered" evidence="1">
    <location>
        <begin position="41"/>
        <end position="153"/>
    </location>
</feature>
<keyword evidence="3" id="KW-1185">Reference proteome</keyword>
<dbReference type="EMBL" id="JABWUV010000003">
    <property type="protein sequence ID" value="KAF6369464.1"/>
    <property type="molecule type" value="Genomic_DNA"/>
</dbReference>
<sequence>MTAACAQGLRALRHPRGPGGGAWHWSMVHCQLCPQAAAELGETRSEATGHRRGPAHPQLPGESPPRRPRLVDVNRFHLRSRTRVGARRTPGIGQAPGPRPQLAPFPALEEMKAGERPICRLDVRPETRSRTQEPGRRCGSGNVKPAEELPELT</sequence>
<name>A0A7J7Z5L2_MYOMY</name>
<organism evidence="2 3">
    <name type="scientific">Myotis myotis</name>
    <name type="common">Greater mouse-eared bat</name>
    <name type="synonym">Vespertilio myotis</name>
    <dbReference type="NCBI Taxonomy" id="51298"/>
    <lineage>
        <taxon>Eukaryota</taxon>
        <taxon>Metazoa</taxon>
        <taxon>Chordata</taxon>
        <taxon>Craniata</taxon>
        <taxon>Vertebrata</taxon>
        <taxon>Euteleostomi</taxon>
        <taxon>Mammalia</taxon>
        <taxon>Eutheria</taxon>
        <taxon>Laurasiatheria</taxon>
        <taxon>Chiroptera</taxon>
        <taxon>Yangochiroptera</taxon>
        <taxon>Vespertilionidae</taxon>
        <taxon>Myotis</taxon>
    </lineage>
</organism>
<evidence type="ECO:0000256" key="1">
    <source>
        <dbReference type="SAM" id="MobiDB-lite"/>
    </source>
</evidence>
<dbReference type="AlphaFoldDB" id="A0A7J7Z5L2"/>
<comment type="caution">
    <text evidence="2">The sequence shown here is derived from an EMBL/GenBank/DDBJ whole genome shotgun (WGS) entry which is preliminary data.</text>
</comment>
<evidence type="ECO:0000313" key="2">
    <source>
        <dbReference type="EMBL" id="KAF6369464.1"/>
    </source>
</evidence>
<dbReference type="Proteomes" id="UP000527355">
    <property type="component" value="Unassembled WGS sequence"/>
</dbReference>
<reference evidence="2 3" key="1">
    <citation type="journal article" date="2020" name="Nature">
        <title>Six reference-quality genomes reveal evolution of bat adaptations.</title>
        <authorList>
            <person name="Jebb D."/>
            <person name="Huang Z."/>
            <person name="Pippel M."/>
            <person name="Hughes G.M."/>
            <person name="Lavrichenko K."/>
            <person name="Devanna P."/>
            <person name="Winkler S."/>
            <person name="Jermiin L.S."/>
            <person name="Skirmuntt E.C."/>
            <person name="Katzourakis A."/>
            <person name="Burkitt-Gray L."/>
            <person name="Ray D.A."/>
            <person name="Sullivan K.A.M."/>
            <person name="Roscito J.G."/>
            <person name="Kirilenko B.M."/>
            <person name="Davalos L.M."/>
            <person name="Corthals A.P."/>
            <person name="Power M.L."/>
            <person name="Jones G."/>
            <person name="Ransome R.D."/>
            <person name="Dechmann D.K.N."/>
            <person name="Locatelli A.G."/>
            <person name="Puechmaille S.J."/>
            <person name="Fedrigo O."/>
            <person name="Jarvis E.D."/>
            <person name="Hiller M."/>
            <person name="Vernes S.C."/>
            <person name="Myers E.W."/>
            <person name="Teeling E.C."/>
        </authorList>
    </citation>
    <scope>NUCLEOTIDE SEQUENCE [LARGE SCALE GENOMIC DNA]</scope>
    <source>
        <strain evidence="2">MMyoMyo1</strain>
        <tissue evidence="2">Flight muscle</tissue>
    </source>
</reference>
<gene>
    <name evidence="2" type="ORF">mMyoMyo1_010786</name>
</gene>
<accession>A0A7J7Z5L2</accession>
<evidence type="ECO:0000313" key="3">
    <source>
        <dbReference type="Proteomes" id="UP000527355"/>
    </source>
</evidence>
<feature type="compositionally biased region" description="Basic residues" evidence="1">
    <location>
        <begin position="76"/>
        <end position="86"/>
    </location>
</feature>
<protein>
    <submittedName>
        <fullName evidence="2">Uncharacterized protein</fullName>
    </submittedName>
</protein>